<dbReference type="Proteomes" id="UP000824007">
    <property type="component" value="Unassembled WGS sequence"/>
</dbReference>
<keyword evidence="2" id="KW-0813">Transport</keyword>
<protein>
    <submittedName>
        <fullName evidence="6">ABC transporter ATP-binding protein</fullName>
    </submittedName>
</protein>
<evidence type="ECO:0000259" key="5">
    <source>
        <dbReference type="PROSITE" id="PS50893"/>
    </source>
</evidence>
<evidence type="ECO:0000256" key="4">
    <source>
        <dbReference type="ARBA" id="ARBA00022840"/>
    </source>
</evidence>
<dbReference type="InterPro" id="IPR003593">
    <property type="entry name" value="AAA+_ATPase"/>
</dbReference>
<organism evidence="6 7">
    <name type="scientific">Candidatus Eisenbergiella pullistercoris</name>
    <dbReference type="NCBI Taxonomy" id="2838555"/>
    <lineage>
        <taxon>Bacteria</taxon>
        <taxon>Bacillati</taxon>
        <taxon>Bacillota</taxon>
        <taxon>Clostridia</taxon>
        <taxon>Lachnospirales</taxon>
        <taxon>Lachnospiraceae</taxon>
        <taxon>Eisenbergiella</taxon>
    </lineage>
</organism>
<reference evidence="6" key="1">
    <citation type="journal article" date="2021" name="PeerJ">
        <title>Extensive microbial diversity within the chicken gut microbiome revealed by metagenomics and culture.</title>
        <authorList>
            <person name="Gilroy R."/>
            <person name="Ravi A."/>
            <person name="Getino M."/>
            <person name="Pursley I."/>
            <person name="Horton D.L."/>
            <person name="Alikhan N.F."/>
            <person name="Baker D."/>
            <person name="Gharbi K."/>
            <person name="Hall N."/>
            <person name="Watson M."/>
            <person name="Adriaenssens E.M."/>
            <person name="Foster-Nyarko E."/>
            <person name="Jarju S."/>
            <person name="Secka A."/>
            <person name="Antonio M."/>
            <person name="Oren A."/>
            <person name="Chaudhuri R.R."/>
            <person name="La Ragione R."/>
            <person name="Hildebrand F."/>
            <person name="Pallen M.J."/>
        </authorList>
    </citation>
    <scope>NUCLEOTIDE SEQUENCE</scope>
    <source>
        <strain evidence="6">ChiSxjej3B15-24422</strain>
    </source>
</reference>
<evidence type="ECO:0000313" key="7">
    <source>
        <dbReference type="Proteomes" id="UP000824007"/>
    </source>
</evidence>
<dbReference type="PANTHER" id="PTHR43335:SF11">
    <property type="entry name" value="ABC TRANSPORTER RELATED"/>
    <property type="match status" value="1"/>
</dbReference>
<dbReference type="SUPFAM" id="SSF52540">
    <property type="entry name" value="P-loop containing nucleoside triphosphate hydrolases"/>
    <property type="match status" value="1"/>
</dbReference>
<feature type="domain" description="ABC transporter" evidence="5">
    <location>
        <begin position="2"/>
        <end position="233"/>
    </location>
</feature>
<evidence type="ECO:0000256" key="1">
    <source>
        <dbReference type="ARBA" id="ARBA00005417"/>
    </source>
</evidence>
<evidence type="ECO:0000256" key="3">
    <source>
        <dbReference type="ARBA" id="ARBA00022741"/>
    </source>
</evidence>
<keyword evidence="4 6" id="KW-0067">ATP-binding</keyword>
<dbReference type="InterPro" id="IPR027417">
    <property type="entry name" value="P-loop_NTPase"/>
</dbReference>
<sequence>MIQIKGLTKAYGEKKAVDNLTLGIKRGEIFGLLGPNGAGKTTTTLMLLGLTEPTAGTAFIDGKNCTRDPISVKRIVGYLPDSVGFYMDMTGRENLRFTGRLNGLGGKELEERIQALLEKVGMTAAADQKTATYSRGMKQRLGVADVLIKDPRVIIMDEPTLGLDPEGIRDLMSLIRRLAEEDGRTILISSHQLYQVQQVCDRVGIFVAGKLVACGRIEELASELQQEGHCVLEVSAIPDDSGFPQLLEKLGNVDQVEHNGEYYVVYSRMDLRRELVRKALQGGYTIAHLRQRGSDLDEIYRRYFEKGEKEHAQFDQRKSGRFLSFRKNQG</sequence>
<gene>
    <name evidence="6" type="ORF">H9831_06535</name>
</gene>
<dbReference type="Pfam" id="PF00005">
    <property type="entry name" value="ABC_tran"/>
    <property type="match status" value="1"/>
</dbReference>
<name>A0A9D1YSD9_9FIRM</name>
<dbReference type="SMART" id="SM00382">
    <property type="entry name" value="AAA"/>
    <property type="match status" value="1"/>
</dbReference>
<dbReference type="PROSITE" id="PS50893">
    <property type="entry name" value="ABC_TRANSPORTER_2"/>
    <property type="match status" value="1"/>
</dbReference>
<dbReference type="InterPro" id="IPR003439">
    <property type="entry name" value="ABC_transporter-like_ATP-bd"/>
</dbReference>
<comment type="caution">
    <text evidence="6">The sequence shown here is derived from an EMBL/GenBank/DDBJ whole genome shotgun (WGS) entry which is preliminary data.</text>
</comment>
<accession>A0A9D1YSD9</accession>
<keyword evidence="3" id="KW-0547">Nucleotide-binding</keyword>
<dbReference type="EMBL" id="DXDD01000084">
    <property type="protein sequence ID" value="HIY60317.1"/>
    <property type="molecule type" value="Genomic_DNA"/>
</dbReference>
<dbReference type="GO" id="GO:0005524">
    <property type="term" value="F:ATP binding"/>
    <property type="evidence" value="ECO:0007669"/>
    <property type="project" value="UniProtKB-KW"/>
</dbReference>
<dbReference type="GO" id="GO:0016887">
    <property type="term" value="F:ATP hydrolysis activity"/>
    <property type="evidence" value="ECO:0007669"/>
    <property type="project" value="InterPro"/>
</dbReference>
<evidence type="ECO:0000313" key="6">
    <source>
        <dbReference type="EMBL" id="HIY60317.1"/>
    </source>
</evidence>
<evidence type="ECO:0000256" key="2">
    <source>
        <dbReference type="ARBA" id="ARBA00022448"/>
    </source>
</evidence>
<dbReference type="Gene3D" id="3.40.50.300">
    <property type="entry name" value="P-loop containing nucleotide triphosphate hydrolases"/>
    <property type="match status" value="1"/>
</dbReference>
<comment type="similarity">
    <text evidence="1">Belongs to the ABC transporter superfamily.</text>
</comment>
<proteinExistence type="inferred from homology"/>
<dbReference type="AlphaFoldDB" id="A0A9D1YSD9"/>
<reference evidence="6" key="2">
    <citation type="submission" date="2021-04" db="EMBL/GenBank/DDBJ databases">
        <authorList>
            <person name="Gilroy R."/>
        </authorList>
    </citation>
    <scope>NUCLEOTIDE SEQUENCE</scope>
    <source>
        <strain evidence="6">ChiSxjej3B15-24422</strain>
    </source>
</reference>
<dbReference type="PANTHER" id="PTHR43335">
    <property type="entry name" value="ABC TRANSPORTER, ATP-BINDING PROTEIN"/>
    <property type="match status" value="1"/>
</dbReference>